<feature type="compositionally biased region" description="Pro residues" evidence="2">
    <location>
        <begin position="229"/>
        <end position="243"/>
    </location>
</feature>
<dbReference type="PANTHER" id="PTHR38133">
    <property type="entry name" value="SLR1429 PROTEIN"/>
    <property type="match status" value="1"/>
</dbReference>
<dbReference type="AlphaFoldDB" id="A0A7X0D4X2"/>
<evidence type="ECO:0000259" key="3">
    <source>
        <dbReference type="PROSITE" id="PS50966"/>
    </source>
</evidence>
<dbReference type="InterPro" id="IPR007527">
    <property type="entry name" value="Znf_SWIM"/>
</dbReference>
<keyword evidence="1" id="KW-0863">Zinc-finger</keyword>
<accession>A0A7X0D4X2</accession>
<dbReference type="GO" id="GO:0008270">
    <property type="term" value="F:zinc ion binding"/>
    <property type="evidence" value="ECO:0007669"/>
    <property type="project" value="UniProtKB-KW"/>
</dbReference>
<keyword evidence="1" id="KW-0862">Zinc</keyword>
<keyword evidence="5" id="KW-1185">Reference proteome</keyword>
<comment type="caution">
    <text evidence="4">The sequence shown here is derived from an EMBL/GenBank/DDBJ whole genome shotgun (WGS) entry which is preliminary data.</text>
</comment>
<keyword evidence="1" id="KW-0479">Metal-binding</keyword>
<proteinExistence type="predicted"/>
<organism evidence="4 5">
    <name type="scientific">Nocardiopsis mwathae</name>
    <dbReference type="NCBI Taxonomy" id="1472723"/>
    <lineage>
        <taxon>Bacteria</taxon>
        <taxon>Bacillati</taxon>
        <taxon>Actinomycetota</taxon>
        <taxon>Actinomycetes</taxon>
        <taxon>Streptosporangiales</taxon>
        <taxon>Nocardiopsidaceae</taxon>
        <taxon>Nocardiopsis</taxon>
    </lineage>
</organism>
<feature type="region of interest" description="Disordered" evidence="2">
    <location>
        <begin position="216"/>
        <end position="257"/>
    </location>
</feature>
<evidence type="ECO:0000313" key="5">
    <source>
        <dbReference type="Proteomes" id="UP000546642"/>
    </source>
</evidence>
<dbReference type="PANTHER" id="PTHR38133:SF1">
    <property type="entry name" value="SLR1429 PROTEIN"/>
    <property type="match status" value="1"/>
</dbReference>
<name>A0A7X0D4X2_9ACTN</name>
<evidence type="ECO:0000313" key="4">
    <source>
        <dbReference type="EMBL" id="MBB6171575.1"/>
    </source>
</evidence>
<dbReference type="PROSITE" id="PS50966">
    <property type="entry name" value="ZF_SWIM"/>
    <property type="match status" value="1"/>
</dbReference>
<reference evidence="4 5" key="1">
    <citation type="submission" date="2020-08" db="EMBL/GenBank/DDBJ databases">
        <title>Sequencing the genomes of 1000 actinobacteria strains.</title>
        <authorList>
            <person name="Klenk H.-P."/>
        </authorList>
    </citation>
    <scope>NUCLEOTIDE SEQUENCE [LARGE SCALE GENOMIC DNA]</scope>
    <source>
        <strain evidence="4 5">DSM 46659</strain>
    </source>
</reference>
<evidence type="ECO:0000256" key="2">
    <source>
        <dbReference type="SAM" id="MobiDB-lite"/>
    </source>
</evidence>
<protein>
    <submittedName>
        <fullName evidence="4">Putative Zn finger protein</fullName>
    </submittedName>
</protein>
<gene>
    <name evidence="4" type="ORF">HNR23_001635</name>
</gene>
<dbReference type="Proteomes" id="UP000546642">
    <property type="component" value="Unassembled WGS sequence"/>
</dbReference>
<dbReference type="RefSeq" id="WP_184074824.1">
    <property type="nucleotide sequence ID" value="NZ_JACHDS010000001.1"/>
</dbReference>
<dbReference type="EMBL" id="JACHDS010000001">
    <property type="protein sequence ID" value="MBB6171575.1"/>
    <property type="molecule type" value="Genomic_DNA"/>
</dbReference>
<evidence type="ECO:0000256" key="1">
    <source>
        <dbReference type="PROSITE-ProRule" id="PRU00325"/>
    </source>
</evidence>
<feature type="domain" description="SWIM-type" evidence="3">
    <location>
        <begin position="123"/>
        <end position="154"/>
    </location>
</feature>
<sequence length="274" mass="29039">MSQGGTRGTGGGPVQGRSWWSRRFVEAMESGPEGVRLGHGRHRAAQDAVHDLRVSPGEVLAKVHDSGGSPYRVSLILPTLDEEEWATVVAALAGQPLFRARLLAGGLPPEVERVFDVLGVPLFPRGVGDLALACSCPGWEGVCTHVAAVLQALAGMLDSDPFLLLAWLGRERGEFLSELRRAARAAAEPGGGTAREREDEAALFADLPCPPLPAAPPLPQTGDAFWSAPDPPRPPACEGPPQPVMLTTDPPGDDGGSLVRELEPLYERLTARLH</sequence>